<sequence length="277" mass="30707">MTVKAKRFRIGVEGATTDGREIQREWLEQMAASYNPAVYTALINLEHIKSYLPDSTFNRYGKVTALFAEEITEGPLAGKMALYADVEPTESLVELVKKGQKLFTSMEVSPKFADTGKAYLVGLAATDDPASLGTEMLTFSASAEHNPLANRKQNPENLFSEAVETLIELEEVQDEKPSLFARVTALFTKKEQTDDARFSDVHKAVELVATEQQILSERTDKSLSEQDKRLSELESSLQEQLAAFAELEQKLSSEDSRKDYRQRAPGGDAPTGTLTNC</sequence>
<dbReference type="GO" id="GO:0019069">
    <property type="term" value="P:viral capsid assembly"/>
    <property type="evidence" value="ECO:0007669"/>
    <property type="project" value="InterPro"/>
</dbReference>
<gene>
    <name evidence="3" type="ORF">SEN8_5</name>
</gene>
<keyword evidence="1" id="KW-0175">Coiled coil</keyword>
<name>A0A1S6KZW9_9CAUD</name>
<dbReference type="Pfam" id="PF05929">
    <property type="entry name" value="Phage_GPO"/>
    <property type="match status" value="1"/>
</dbReference>
<accession>A0A1S6KZW9</accession>
<evidence type="ECO:0000313" key="4">
    <source>
        <dbReference type="Proteomes" id="UP000224846"/>
    </source>
</evidence>
<protein>
    <submittedName>
        <fullName evidence="3">Capsid scaffolding protein</fullName>
    </submittedName>
</protein>
<dbReference type="Proteomes" id="UP000224846">
    <property type="component" value="Segment"/>
</dbReference>
<organism evidence="3 4">
    <name type="scientific">Salmonella phage SEN8</name>
    <dbReference type="NCBI Taxonomy" id="1647468"/>
    <lineage>
        <taxon>Viruses</taxon>
        <taxon>Duplodnaviria</taxon>
        <taxon>Heunggongvirae</taxon>
        <taxon>Uroviricota</taxon>
        <taxon>Caudoviricetes</taxon>
        <taxon>Peduoviridae</taxon>
        <taxon>Felsduovirus</taxon>
        <taxon>Felsduovirus SEN8</taxon>
    </lineage>
</organism>
<feature type="region of interest" description="Disordered" evidence="2">
    <location>
        <begin position="250"/>
        <end position="277"/>
    </location>
</feature>
<dbReference type="InterPro" id="IPR009228">
    <property type="entry name" value="Capsid_scaffold_GpO"/>
</dbReference>
<feature type="coiled-coil region" evidence="1">
    <location>
        <begin position="223"/>
        <end position="250"/>
    </location>
</feature>
<feature type="compositionally biased region" description="Basic and acidic residues" evidence="2">
    <location>
        <begin position="250"/>
        <end position="262"/>
    </location>
</feature>
<reference evidence="3" key="1">
    <citation type="submission" date="2017-02" db="EMBL/GenBank/DDBJ databases">
        <title>Phages of Salmonella enterica subsp. salamae and subsp. diarizonae: novel phages with a mosaic genome structure and activity against pathogenic S. enterica subsp. enterica isolates.</title>
        <authorList>
            <person name="Pastekova L."/>
            <person name="Bosak J."/>
            <person name="Dedicova D."/>
            <person name="Benada O."/>
            <person name="Smarda J."/>
            <person name="Smajs D."/>
        </authorList>
    </citation>
    <scope>NUCLEOTIDE SEQUENCE [LARGE SCALE GENOMIC DNA]</scope>
</reference>
<evidence type="ECO:0000313" key="3">
    <source>
        <dbReference type="EMBL" id="AQT27281.1"/>
    </source>
</evidence>
<dbReference type="EMBL" id="KT630647">
    <property type="protein sequence ID" value="AQT27281.1"/>
    <property type="molecule type" value="Genomic_DNA"/>
</dbReference>
<evidence type="ECO:0000256" key="1">
    <source>
        <dbReference type="SAM" id="Coils"/>
    </source>
</evidence>
<keyword evidence="4" id="KW-1185">Reference proteome</keyword>
<proteinExistence type="predicted"/>
<evidence type="ECO:0000256" key="2">
    <source>
        <dbReference type="SAM" id="MobiDB-lite"/>
    </source>
</evidence>